<comment type="subunit">
    <text evidence="11">F-type ATPases have 2 components, CF(1) - the catalytic core - and CF(0) - the membrane proton channel. CF(1) and CF(0) have multiple subunits.</text>
</comment>
<keyword evidence="6 11" id="KW-0406">Ion transport</keyword>
<comment type="subcellular location">
    <subcellularLocation>
        <location evidence="1">Mitochondrion inner membrane</location>
        <topology evidence="1">Peripheral membrane protein</topology>
    </subcellularLocation>
</comment>
<evidence type="ECO:0000256" key="9">
    <source>
        <dbReference type="ARBA" id="ARBA00023196"/>
    </source>
</evidence>
<keyword evidence="8" id="KW-0472">Membrane</keyword>
<dbReference type="Gene3D" id="1.10.287.80">
    <property type="entry name" value="ATP synthase, gamma subunit, helix hairpin domain"/>
    <property type="match status" value="1"/>
</dbReference>
<dbReference type="RefSeq" id="XP_004996077.1">
    <property type="nucleotide sequence ID" value="XM_004996020.1"/>
</dbReference>
<keyword evidence="3 11" id="KW-0813">Transport</keyword>
<sequence>MVVPAMLSSTRVVGLQMPNNARTMATLKQISMRLKSVSNIQKITQSMKMVSSAKFKRAEDALKRARPIGAAAQALNSKGGITADEAPAKRTIVAVSSDRGLCGGIHSGLSKSIRAAISEFPDTADYQITTVGDKPRGILMRTLRDKITLSANEVGRLPPTFGDASFFAQELLASGYDADTVDIYYNQFKSAVSYAVSTAQVPSVSSMEGKPELDVYDDVDSETLRSYQEFSLASNLFYALVEAQAAEQSSRMTAMENASKNAGEMIEKLQLTFNRTRQAVITRELIEIISGAAALD</sequence>
<protein>
    <recommendedName>
        <fullName evidence="11">ATP synthase subunit gamma</fullName>
    </recommendedName>
</protein>
<dbReference type="PANTHER" id="PTHR11693:SF22">
    <property type="entry name" value="ATP SYNTHASE SUBUNIT GAMMA, MITOCHONDRIAL"/>
    <property type="match status" value="1"/>
</dbReference>
<dbReference type="NCBIfam" id="TIGR01146">
    <property type="entry name" value="ATPsyn_F1gamma"/>
    <property type="match status" value="1"/>
</dbReference>
<evidence type="ECO:0000256" key="7">
    <source>
        <dbReference type="ARBA" id="ARBA00023128"/>
    </source>
</evidence>
<dbReference type="PROSITE" id="PS00153">
    <property type="entry name" value="ATPASE_GAMMA"/>
    <property type="match status" value="1"/>
</dbReference>
<dbReference type="CDD" id="cd12151">
    <property type="entry name" value="F1-ATPase_gamma"/>
    <property type="match status" value="1"/>
</dbReference>
<dbReference type="Pfam" id="PF00231">
    <property type="entry name" value="ATP-synt"/>
    <property type="match status" value="1"/>
</dbReference>
<dbReference type="EMBL" id="GL832960">
    <property type="protein sequence ID" value="EGD81894.1"/>
    <property type="molecule type" value="Genomic_DNA"/>
</dbReference>
<keyword evidence="7" id="KW-0496">Mitochondrion</keyword>
<dbReference type="PIRSF" id="PIRSF039089">
    <property type="entry name" value="ATP_synthase_gamma"/>
    <property type="match status" value="1"/>
</dbReference>
<evidence type="ECO:0000256" key="5">
    <source>
        <dbReference type="ARBA" id="ARBA00022792"/>
    </source>
</evidence>
<evidence type="ECO:0000313" key="12">
    <source>
        <dbReference type="EMBL" id="EGD81894.1"/>
    </source>
</evidence>
<dbReference type="SUPFAM" id="SSF52943">
    <property type="entry name" value="ATP synthase (F1-ATPase), gamma subunit"/>
    <property type="match status" value="1"/>
</dbReference>
<dbReference type="eggNOG" id="KOG1531">
    <property type="taxonomic scope" value="Eukaryota"/>
</dbReference>
<dbReference type="PANTHER" id="PTHR11693">
    <property type="entry name" value="ATP SYNTHASE GAMMA CHAIN"/>
    <property type="match status" value="1"/>
</dbReference>
<dbReference type="GeneID" id="16076665"/>
<evidence type="ECO:0000256" key="10">
    <source>
        <dbReference type="ARBA" id="ARBA00023310"/>
    </source>
</evidence>
<evidence type="ECO:0000256" key="8">
    <source>
        <dbReference type="ARBA" id="ARBA00023136"/>
    </source>
</evidence>
<dbReference type="Proteomes" id="UP000007799">
    <property type="component" value="Unassembled WGS sequence"/>
</dbReference>
<dbReference type="GO" id="GO:0046933">
    <property type="term" value="F:proton-transporting ATP synthase activity, rotational mechanism"/>
    <property type="evidence" value="ECO:0007669"/>
    <property type="project" value="InterPro"/>
</dbReference>
<evidence type="ECO:0000256" key="1">
    <source>
        <dbReference type="ARBA" id="ARBA00004637"/>
    </source>
</evidence>
<evidence type="ECO:0000313" key="13">
    <source>
        <dbReference type="Proteomes" id="UP000007799"/>
    </source>
</evidence>
<dbReference type="InParanoid" id="F2U2Q0"/>
<reference evidence="12" key="1">
    <citation type="submission" date="2009-08" db="EMBL/GenBank/DDBJ databases">
        <title>Annotation of Salpingoeca rosetta.</title>
        <authorList>
            <consortium name="The Broad Institute Genome Sequencing Platform"/>
            <person name="Russ C."/>
            <person name="Cuomo C."/>
            <person name="Burger G."/>
            <person name="Gray M.W."/>
            <person name="Holland P.W.H."/>
            <person name="King N."/>
            <person name="Lang F.B.F."/>
            <person name="Roger A.J."/>
            <person name="Ruiz-Trillo I."/>
            <person name="Young S.K."/>
            <person name="Zeng Q."/>
            <person name="Gargeya S."/>
            <person name="Alvarado L."/>
            <person name="Berlin A."/>
            <person name="Chapman S.B."/>
            <person name="Chen Z."/>
            <person name="Freedman E."/>
            <person name="Gellesch M."/>
            <person name="Goldberg J."/>
            <person name="Griggs A."/>
            <person name="Gujja S."/>
            <person name="Heilman E."/>
            <person name="Heiman D."/>
            <person name="Howarth C."/>
            <person name="Mehta T."/>
            <person name="Neiman D."/>
            <person name="Pearson M."/>
            <person name="Roberts A."/>
            <person name="Saif S."/>
            <person name="Shea T."/>
            <person name="Shenoy N."/>
            <person name="Sisk P."/>
            <person name="Stolte C."/>
            <person name="Sykes S."/>
            <person name="White J."/>
            <person name="Yandava C."/>
            <person name="Haas B."/>
            <person name="Nusbaum C."/>
            <person name="Birren B."/>
        </authorList>
    </citation>
    <scope>NUCLEOTIDE SEQUENCE [LARGE SCALE GENOMIC DNA]</scope>
    <source>
        <strain evidence="12">ATCC 50818</strain>
    </source>
</reference>
<evidence type="ECO:0000256" key="6">
    <source>
        <dbReference type="ARBA" id="ARBA00023065"/>
    </source>
</evidence>
<gene>
    <name evidence="12" type="ORF">PTSG_02580</name>
</gene>
<dbReference type="InterPro" id="IPR035968">
    <property type="entry name" value="ATP_synth_F1_ATPase_gsu"/>
</dbReference>
<dbReference type="OrthoDB" id="239812at2759"/>
<dbReference type="OMA" id="MQITSAM"/>
<dbReference type="GO" id="GO:0005743">
    <property type="term" value="C:mitochondrial inner membrane"/>
    <property type="evidence" value="ECO:0007669"/>
    <property type="project" value="UniProtKB-SubCell"/>
</dbReference>
<dbReference type="FunFam" id="3.40.1380.10:FF:000003">
    <property type="entry name" value="ATP synthase subunit gamma"/>
    <property type="match status" value="1"/>
</dbReference>
<organism evidence="13">
    <name type="scientific">Salpingoeca rosetta (strain ATCC 50818 / BSB-021)</name>
    <dbReference type="NCBI Taxonomy" id="946362"/>
    <lineage>
        <taxon>Eukaryota</taxon>
        <taxon>Choanoflagellata</taxon>
        <taxon>Craspedida</taxon>
        <taxon>Salpingoecidae</taxon>
        <taxon>Salpingoeca</taxon>
    </lineage>
</organism>
<name>F2U2Q0_SALR5</name>
<dbReference type="InterPro" id="IPR000131">
    <property type="entry name" value="ATP_synth_F1_gsu"/>
</dbReference>
<dbReference type="STRING" id="946362.F2U2Q0"/>
<keyword evidence="4 11" id="KW-0375">Hydrogen ion transport</keyword>
<comment type="similarity">
    <text evidence="2 11">Belongs to the ATPase gamma chain family.</text>
</comment>
<dbReference type="GO" id="GO:0045259">
    <property type="term" value="C:proton-transporting ATP synthase complex"/>
    <property type="evidence" value="ECO:0007669"/>
    <property type="project" value="UniProtKB-KW"/>
</dbReference>
<dbReference type="PRINTS" id="PR00126">
    <property type="entry name" value="ATPASEGAMMA"/>
</dbReference>
<keyword evidence="9 11" id="KW-0139">CF(1)</keyword>
<evidence type="ECO:0000256" key="3">
    <source>
        <dbReference type="ARBA" id="ARBA00022448"/>
    </source>
</evidence>
<proteinExistence type="inferred from homology"/>
<evidence type="ECO:0000256" key="11">
    <source>
        <dbReference type="RuleBase" id="RU004001"/>
    </source>
</evidence>
<keyword evidence="5" id="KW-0999">Mitochondrion inner membrane</keyword>
<evidence type="ECO:0000256" key="2">
    <source>
        <dbReference type="ARBA" id="ARBA00007681"/>
    </source>
</evidence>
<accession>F2U2Q0</accession>
<dbReference type="AlphaFoldDB" id="F2U2Q0"/>
<dbReference type="FunCoup" id="F2U2Q0">
    <property type="interactions" value="1093"/>
</dbReference>
<dbReference type="FunFam" id="1.10.287.80:FF:000001">
    <property type="entry name" value="ATP synthase gamma chain"/>
    <property type="match status" value="1"/>
</dbReference>
<keyword evidence="13" id="KW-1185">Reference proteome</keyword>
<evidence type="ECO:0000256" key="4">
    <source>
        <dbReference type="ARBA" id="ARBA00022781"/>
    </source>
</evidence>
<keyword evidence="10 11" id="KW-0066">ATP synthesis</keyword>
<dbReference type="KEGG" id="sre:PTSG_02580"/>
<dbReference type="Gene3D" id="3.40.1380.10">
    <property type="match status" value="1"/>
</dbReference>
<dbReference type="InterPro" id="IPR023632">
    <property type="entry name" value="ATP_synth_F1_gsu_CS"/>
</dbReference>